<dbReference type="AlphaFoldDB" id="A0AAN8JZ82"/>
<evidence type="ECO:0000313" key="2">
    <source>
        <dbReference type="EMBL" id="KAK6185287.1"/>
    </source>
</evidence>
<organism evidence="2 3">
    <name type="scientific">Patella caerulea</name>
    <name type="common">Rayed Mediterranean limpet</name>
    <dbReference type="NCBI Taxonomy" id="87958"/>
    <lineage>
        <taxon>Eukaryota</taxon>
        <taxon>Metazoa</taxon>
        <taxon>Spiralia</taxon>
        <taxon>Lophotrochozoa</taxon>
        <taxon>Mollusca</taxon>
        <taxon>Gastropoda</taxon>
        <taxon>Patellogastropoda</taxon>
        <taxon>Patelloidea</taxon>
        <taxon>Patellidae</taxon>
        <taxon>Patella</taxon>
    </lineage>
</organism>
<dbReference type="Pfam" id="PF18718">
    <property type="entry name" value="CxC5"/>
    <property type="match status" value="1"/>
</dbReference>
<sequence>MLEEVEVDDLLNRRAHLMCYLYLKYGSRDVDRILRTMAKVPKILPSKLFSDICESHCQVQDEALPRLFSLLKDEYGATIETPSEDLCVVSPPTAVCLMGCKDRYGERKKLEVHHKLSQIRYLSFAGISVKQKCCLRCKLCRTNYNLNMFGDKTNGFKLYDDRRDFIEASDEYLVDRNVFNLQWALAQHCWVSFEGFAESLSDGFGMLNGSQDLIDRKLVANCFWWGELEEELREEKKDVVFFNRNDRELCMRKIETDRCKSLYHHAAIDCTEECKARGCGKLWVTDGLWKLQFAHCMFHKQNTVDGVPLINFPDVCTEEPEPGSAFCPDHFKLMEKSKIPTSLKGFLKYAGVIRESAVIDEDIENQPLSEDAQSKISRVFCNLKTAPNQGQSVIETQGGLEFVSDQSKSIPEISSACAPDVQRDNTCTKDLGERRVLRKLSRGHQFVIRGGGHIDMWTPLYRSESMGQVFIFILSWLYLTVRNIPKAMWGGLFLAYDNMCNLKKLRAANCKLPLPKPFDKMWKKINKIIDCLHIANHKNPECQSVLHPDRFNEMYPDLTNKNTMAAEQTFSWLSRFKKIVCAMSKTHHLFYLHRLVKRRNQYVTQCYRKGRRPLLPKRRHCKST</sequence>
<dbReference type="InterPro" id="IPR041539">
    <property type="entry name" value="CxC5"/>
</dbReference>
<comment type="caution">
    <text evidence="2">The sequence shown here is derived from an EMBL/GenBank/DDBJ whole genome shotgun (WGS) entry which is preliminary data.</text>
</comment>
<gene>
    <name evidence="2" type="ORF">SNE40_007554</name>
</gene>
<protein>
    <recommendedName>
        <fullName evidence="1">CxC5 like cysteine cluster associated with KDZ domain-containing protein</fullName>
    </recommendedName>
</protein>
<keyword evidence="3" id="KW-1185">Reference proteome</keyword>
<feature type="domain" description="CxC5 like cysteine cluster associated with KDZ" evidence="1">
    <location>
        <begin position="88"/>
        <end position="198"/>
    </location>
</feature>
<reference evidence="2 3" key="1">
    <citation type="submission" date="2024-01" db="EMBL/GenBank/DDBJ databases">
        <title>The genome of the rayed Mediterranean limpet Patella caerulea (Linnaeus, 1758).</title>
        <authorList>
            <person name="Anh-Thu Weber A."/>
            <person name="Halstead-Nussloch G."/>
        </authorList>
    </citation>
    <scope>NUCLEOTIDE SEQUENCE [LARGE SCALE GENOMIC DNA]</scope>
    <source>
        <strain evidence="2">AATW-2023a</strain>
        <tissue evidence="2">Whole specimen</tissue>
    </source>
</reference>
<name>A0AAN8JZ82_PATCE</name>
<accession>A0AAN8JZ82</accession>
<evidence type="ECO:0000313" key="3">
    <source>
        <dbReference type="Proteomes" id="UP001347796"/>
    </source>
</evidence>
<dbReference type="Proteomes" id="UP001347796">
    <property type="component" value="Unassembled WGS sequence"/>
</dbReference>
<proteinExistence type="predicted"/>
<evidence type="ECO:0000259" key="1">
    <source>
        <dbReference type="Pfam" id="PF18718"/>
    </source>
</evidence>
<dbReference type="EMBL" id="JAZGQO010000006">
    <property type="protein sequence ID" value="KAK6185287.1"/>
    <property type="molecule type" value="Genomic_DNA"/>
</dbReference>